<dbReference type="GO" id="GO:0009279">
    <property type="term" value="C:cell outer membrane"/>
    <property type="evidence" value="ECO:0007669"/>
    <property type="project" value="UniProtKB-SubCell"/>
</dbReference>
<dbReference type="InterPro" id="IPR051906">
    <property type="entry name" value="TolC-like"/>
</dbReference>
<feature type="signal peptide" evidence="9">
    <location>
        <begin position="1"/>
        <end position="37"/>
    </location>
</feature>
<evidence type="ECO:0000256" key="3">
    <source>
        <dbReference type="ARBA" id="ARBA00022448"/>
    </source>
</evidence>
<evidence type="ECO:0000256" key="8">
    <source>
        <dbReference type="SAM" id="Coils"/>
    </source>
</evidence>
<keyword evidence="9" id="KW-0732">Signal</keyword>
<protein>
    <recommendedName>
        <fullName evidence="12">Type I secretion protein TolC</fullName>
    </recommendedName>
</protein>
<evidence type="ECO:0000256" key="1">
    <source>
        <dbReference type="ARBA" id="ARBA00004442"/>
    </source>
</evidence>
<gene>
    <name evidence="10" type="ORF">CHU93_03725</name>
</gene>
<keyword evidence="11" id="KW-1185">Reference proteome</keyword>
<dbReference type="GO" id="GO:1990281">
    <property type="term" value="C:efflux pump complex"/>
    <property type="evidence" value="ECO:0007669"/>
    <property type="project" value="TreeGrafter"/>
</dbReference>
<accession>A0A255YUE7</accession>
<evidence type="ECO:0000256" key="5">
    <source>
        <dbReference type="ARBA" id="ARBA00022692"/>
    </source>
</evidence>
<evidence type="ECO:0000256" key="4">
    <source>
        <dbReference type="ARBA" id="ARBA00022452"/>
    </source>
</evidence>
<evidence type="ECO:0000313" key="10">
    <source>
        <dbReference type="EMBL" id="OYQ32050.1"/>
    </source>
</evidence>
<keyword evidence="8" id="KW-0175">Coiled coil</keyword>
<evidence type="ECO:0008006" key="12">
    <source>
        <dbReference type="Google" id="ProtNLM"/>
    </source>
</evidence>
<evidence type="ECO:0000256" key="9">
    <source>
        <dbReference type="SAM" id="SignalP"/>
    </source>
</evidence>
<dbReference type="AlphaFoldDB" id="A0A255YUE7"/>
<name>A0A255YUE7_9SPHN</name>
<dbReference type="OrthoDB" id="9789368at2"/>
<proteinExistence type="inferred from homology"/>
<keyword evidence="6" id="KW-0472">Membrane</keyword>
<keyword evidence="4" id="KW-1134">Transmembrane beta strand</keyword>
<evidence type="ECO:0000256" key="7">
    <source>
        <dbReference type="ARBA" id="ARBA00023237"/>
    </source>
</evidence>
<sequence length="496" mass="52814">MQTLGPGAVRQRRAAAHKLAITALLAASALAGTTARADTLNQALAKAYETNPTLNAARANQMATDENYAIQRAAGLPTAQINSTFNENVLIPGGQFVVIPRTLQTQVQVQVPIYQGGLVKFNMKAADARIAAGAETLRATEASVFSQVVAAYNDVLRDSQIVEFNRANVKTLETNLRGTQDRFEVGDLTRTDVAQSEARLAQAQADLRNAEANLIASKERYIQQVGEPPADLSPPPPLPGLPASVDEAVEIAIKENPDIAAATKNSEAAGLDLKAARASRLPTLSAFGNLNRNDNFGGARANIPINIPSTQESGVIGGQMTLPLYQGGRPAAQIRQAQARKTAAMENQIATERQVIQQVRAAFASYKASLDVIRSAEAAIAANSLSLEGVRAENGVGNRTIIEVLNAEQELINAKVILATARRNAYVAGFTLLAAIGSAEARDLNLEGVKLYDSKDNYRRVKGDFLDWSGRDTPMIRSTRTVTTPAQSASEVVGPQ</sequence>
<evidence type="ECO:0000313" key="11">
    <source>
        <dbReference type="Proteomes" id="UP000216991"/>
    </source>
</evidence>
<organism evidence="10 11">
    <name type="scientific">Sandarakinorhabdus cyanobacteriorum</name>
    <dbReference type="NCBI Taxonomy" id="1981098"/>
    <lineage>
        <taxon>Bacteria</taxon>
        <taxon>Pseudomonadati</taxon>
        <taxon>Pseudomonadota</taxon>
        <taxon>Alphaproteobacteria</taxon>
        <taxon>Sphingomonadales</taxon>
        <taxon>Sphingosinicellaceae</taxon>
        <taxon>Sandarakinorhabdus</taxon>
    </lineage>
</organism>
<dbReference type="GO" id="GO:0015562">
    <property type="term" value="F:efflux transmembrane transporter activity"/>
    <property type="evidence" value="ECO:0007669"/>
    <property type="project" value="InterPro"/>
</dbReference>
<feature type="chain" id="PRO_5012468576" description="Type I secretion protein TolC" evidence="9">
    <location>
        <begin position="38"/>
        <end position="496"/>
    </location>
</feature>
<dbReference type="EMBL" id="NOXT01000082">
    <property type="protein sequence ID" value="OYQ32050.1"/>
    <property type="molecule type" value="Genomic_DNA"/>
</dbReference>
<dbReference type="PANTHER" id="PTHR30026">
    <property type="entry name" value="OUTER MEMBRANE PROTEIN TOLC"/>
    <property type="match status" value="1"/>
</dbReference>
<keyword evidence="3" id="KW-0813">Transport</keyword>
<comment type="similarity">
    <text evidence="2">Belongs to the outer membrane factor (OMF) (TC 1.B.17) family.</text>
</comment>
<keyword evidence="7" id="KW-0998">Cell outer membrane</keyword>
<dbReference type="InterPro" id="IPR010130">
    <property type="entry name" value="T1SS_OMP_TolC"/>
</dbReference>
<keyword evidence="5" id="KW-0812">Transmembrane</keyword>
<dbReference type="NCBIfam" id="TIGR01844">
    <property type="entry name" value="type_I_sec_TolC"/>
    <property type="match status" value="1"/>
</dbReference>
<feature type="coiled-coil region" evidence="8">
    <location>
        <begin position="193"/>
        <end position="220"/>
    </location>
</feature>
<dbReference type="InterPro" id="IPR003423">
    <property type="entry name" value="OMP_efflux"/>
</dbReference>
<comment type="subcellular location">
    <subcellularLocation>
        <location evidence="1">Cell outer membrane</location>
    </subcellularLocation>
</comment>
<reference evidence="10 11" key="1">
    <citation type="submission" date="2017-07" db="EMBL/GenBank/DDBJ databases">
        <title>Sandarakinorhabdus cyanobacteriorum sp. nov., a novel bacterium isolated from cyanobacterial aggregates in a eutrophic lake.</title>
        <authorList>
            <person name="Cai H."/>
        </authorList>
    </citation>
    <scope>NUCLEOTIDE SEQUENCE [LARGE SCALE GENOMIC DNA]</scope>
    <source>
        <strain evidence="10 11">TH057</strain>
    </source>
</reference>
<dbReference type="PANTHER" id="PTHR30026:SF22">
    <property type="entry name" value="OUTER MEMBRANE EFFLUX PROTEIN"/>
    <property type="match status" value="1"/>
</dbReference>
<comment type="caution">
    <text evidence="10">The sequence shown here is derived from an EMBL/GenBank/DDBJ whole genome shotgun (WGS) entry which is preliminary data.</text>
</comment>
<dbReference type="Proteomes" id="UP000216991">
    <property type="component" value="Unassembled WGS sequence"/>
</dbReference>
<dbReference type="SUPFAM" id="SSF56954">
    <property type="entry name" value="Outer membrane efflux proteins (OEP)"/>
    <property type="match status" value="1"/>
</dbReference>
<dbReference type="GO" id="GO:0015288">
    <property type="term" value="F:porin activity"/>
    <property type="evidence" value="ECO:0007669"/>
    <property type="project" value="TreeGrafter"/>
</dbReference>
<dbReference type="Pfam" id="PF02321">
    <property type="entry name" value="OEP"/>
    <property type="match status" value="2"/>
</dbReference>
<evidence type="ECO:0000256" key="2">
    <source>
        <dbReference type="ARBA" id="ARBA00007613"/>
    </source>
</evidence>
<dbReference type="Gene3D" id="1.20.1600.10">
    <property type="entry name" value="Outer membrane efflux proteins (OEP)"/>
    <property type="match status" value="1"/>
</dbReference>
<evidence type="ECO:0000256" key="6">
    <source>
        <dbReference type="ARBA" id="ARBA00023136"/>
    </source>
</evidence>